<evidence type="ECO:0000256" key="2">
    <source>
        <dbReference type="SAM" id="Coils"/>
    </source>
</evidence>
<feature type="coiled-coil region" evidence="2">
    <location>
        <begin position="193"/>
        <end position="283"/>
    </location>
</feature>
<dbReference type="Proteomes" id="UP001151287">
    <property type="component" value="Unassembled WGS sequence"/>
</dbReference>
<evidence type="ECO:0000256" key="1">
    <source>
        <dbReference type="ARBA" id="ARBA00023054"/>
    </source>
</evidence>
<feature type="coiled-coil region" evidence="2">
    <location>
        <begin position="116"/>
        <end position="150"/>
    </location>
</feature>
<dbReference type="OrthoDB" id="2019763at2759"/>
<feature type="coiled-coil region" evidence="2">
    <location>
        <begin position="344"/>
        <end position="472"/>
    </location>
</feature>
<name>A0A9Q0HZD8_9POAL</name>
<proteinExistence type="predicted"/>
<evidence type="ECO:0000313" key="3">
    <source>
        <dbReference type="EMBL" id="KAJ1703620.1"/>
    </source>
</evidence>
<dbReference type="PANTHER" id="PTHR23160:SF19">
    <property type="entry name" value="MYOSIN HEAVY CHAIN-RELATED PROTEIN"/>
    <property type="match status" value="1"/>
</dbReference>
<sequence>MVVLSGILCGNLPSTSRACDSIVNVITYKKLRPWVAFVSQKRENSSLYSSRSVVKNLCPHVTSNNGDNGSTESARVLLERLFAKTQTLESTSAEDSEISTSLEVLRAEFEVALSTLRKREKDLKDAERRVLVEERKLKQTKLELERREREITASYEKQKQLNVELEAVRLNFANQVRQIHDLQYLLRVKDSKLAESRSMILEKTAEIEKLKGELGKKDQVVARLGSDVKSREEKLIESEKNLRDKEATIIDLKQEIDRKEAELTDLNKQKELSEGRLKSVERELEKQTSVWLMAQNEFQELKVQASGEASSMKEFVDDFERVRSLLDALRTELASSRELLSSSRAKVEFQANQLEKQAEEINQQRKMLLSYSENLERMKLEVDRQNMDLRSKQTQLNQLKLQVTQETTKVKTLEEELGIERNKLGEKSKEVSLLREELDKKKQDFDIMQNVLQIRESELAEARAHIQNLKSELGSITSLTERKDKDLVEAKKKLEGFNYEIIQLRKLMVGKEEEFLQLTSQLHEKEEHIVAIQHELQEIKMQHAEATSVVQELTDLTTNLVADEKDAEIGFEAEKNLDMRLEMELKMVKETLRQKEVELLEAQRELVVKEEELKSIQERWEEKEKESKLQENEFPDNEKMEIDGLRELYGLVQETVGEKNLGDLVTEKLQMELVQLEAETARIALQKISDLTESIVRSTGNVKFEEPNLNLQIEEGFFEEAERGISRLFSLTEQLMKEAGVSENER</sequence>
<dbReference type="EMBL" id="JAMQYH010000001">
    <property type="protein sequence ID" value="KAJ1703620.1"/>
    <property type="molecule type" value="Genomic_DNA"/>
</dbReference>
<dbReference type="GO" id="GO:0007131">
    <property type="term" value="P:reciprocal meiotic recombination"/>
    <property type="evidence" value="ECO:0007669"/>
    <property type="project" value="TreeGrafter"/>
</dbReference>
<keyword evidence="1 2" id="KW-0175">Coiled coil</keyword>
<gene>
    <name evidence="3" type="ORF">LUZ63_003399</name>
</gene>
<dbReference type="AlphaFoldDB" id="A0A9Q0HZD8"/>
<keyword evidence="4" id="KW-1185">Reference proteome</keyword>
<protein>
    <submittedName>
        <fullName evidence="3">Uncharacterized protein</fullName>
    </submittedName>
</protein>
<accession>A0A9Q0HZD8</accession>
<feature type="coiled-coil region" evidence="2">
    <location>
        <begin position="585"/>
        <end position="633"/>
    </location>
</feature>
<evidence type="ECO:0000313" key="4">
    <source>
        <dbReference type="Proteomes" id="UP001151287"/>
    </source>
</evidence>
<comment type="caution">
    <text evidence="3">The sequence shown here is derived from an EMBL/GenBank/DDBJ whole genome shotgun (WGS) entry which is preliminary data.</text>
</comment>
<reference evidence="3" key="1">
    <citation type="journal article" date="2022" name="Cell">
        <title>Repeat-based holocentromeres influence genome architecture and karyotype evolution.</title>
        <authorList>
            <person name="Hofstatter P.G."/>
            <person name="Thangavel G."/>
            <person name="Lux T."/>
            <person name="Neumann P."/>
            <person name="Vondrak T."/>
            <person name="Novak P."/>
            <person name="Zhang M."/>
            <person name="Costa L."/>
            <person name="Castellani M."/>
            <person name="Scott A."/>
            <person name="Toegelov H."/>
            <person name="Fuchs J."/>
            <person name="Mata-Sucre Y."/>
            <person name="Dias Y."/>
            <person name="Vanzela A.L.L."/>
            <person name="Huettel B."/>
            <person name="Almeida C.C.S."/>
            <person name="Simkova H."/>
            <person name="Souza G."/>
            <person name="Pedrosa-Harand A."/>
            <person name="Macas J."/>
            <person name="Mayer K.F.X."/>
            <person name="Houben A."/>
            <person name="Marques A."/>
        </authorList>
    </citation>
    <scope>NUCLEOTIDE SEQUENCE</scope>
    <source>
        <strain evidence="3">RhyBre1mFocal</strain>
    </source>
</reference>
<organism evidence="3 4">
    <name type="scientific">Rhynchospora breviuscula</name>
    <dbReference type="NCBI Taxonomy" id="2022672"/>
    <lineage>
        <taxon>Eukaryota</taxon>
        <taxon>Viridiplantae</taxon>
        <taxon>Streptophyta</taxon>
        <taxon>Embryophyta</taxon>
        <taxon>Tracheophyta</taxon>
        <taxon>Spermatophyta</taxon>
        <taxon>Magnoliopsida</taxon>
        <taxon>Liliopsida</taxon>
        <taxon>Poales</taxon>
        <taxon>Cyperaceae</taxon>
        <taxon>Cyperoideae</taxon>
        <taxon>Rhynchosporeae</taxon>
        <taxon>Rhynchospora</taxon>
    </lineage>
</organism>
<dbReference type="PANTHER" id="PTHR23160">
    <property type="entry name" value="SYNAPTONEMAL COMPLEX PROTEIN-RELATED"/>
    <property type="match status" value="1"/>
</dbReference>